<protein>
    <submittedName>
        <fullName evidence="9">Spore germination protein</fullName>
    </submittedName>
</protein>
<feature type="transmembrane region" description="Helical" evidence="8">
    <location>
        <begin position="340"/>
        <end position="360"/>
    </location>
</feature>
<dbReference type="Pfam" id="PF03845">
    <property type="entry name" value="Spore_permease"/>
    <property type="match status" value="1"/>
</dbReference>
<evidence type="ECO:0000256" key="1">
    <source>
        <dbReference type="ARBA" id="ARBA00004141"/>
    </source>
</evidence>
<feature type="transmembrane region" description="Helical" evidence="8">
    <location>
        <begin position="12"/>
        <end position="30"/>
    </location>
</feature>
<evidence type="ECO:0000256" key="3">
    <source>
        <dbReference type="ARBA" id="ARBA00022448"/>
    </source>
</evidence>
<feature type="transmembrane region" description="Helical" evidence="8">
    <location>
        <begin position="115"/>
        <end position="134"/>
    </location>
</feature>
<dbReference type="EMBL" id="CP096034">
    <property type="protein sequence ID" value="UPM53847.1"/>
    <property type="molecule type" value="Genomic_DNA"/>
</dbReference>
<reference evidence="9 10" key="1">
    <citation type="submission" date="2022-04" db="EMBL/GenBank/DDBJ databases">
        <title>Mechanism of arsenic methylation and mitigation arsenic toxicity by Bacillus sp. LH14 from an Arsenic-Contaminated Paddy Soil.</title>
        <authorList>
            <person name="Wang D."/>
        </authorList>
    </citation>
    <scope>NUCLEOTIDE SEQUENCE [LARGE SCALE GENOMIC DNA]</scope>
    <source>
        <strain evidence="9 10">LH14</strain>
    </source>
</reference>
<keyword evidence="5 8" id="KW-0812">Transmembrane</keyword>
<comment type="similarity">
    <text evidence="2">Belongs to the amino acid-polyamine-organocation (APC) superfamily. Spore germination protein (SGP) (TC 2.A.3.9) family.</text>
</comment>
<evidence type="ECO:0000256" key="5">
    <source>
        <dbReference type="ARBA" id="ARBA00022692"/>
    </source>
</evidence>
<dbReference type="PANTHER" id="PTHR34975">
    <property type="entry name" value="SPORE GERMINATION PROTEIN A2"/>
    <property type="match status" value="1"/>
</dbReference>
<dbReference type="Proteomes" id="UP000830639">
    <property type="component" value="Chromosome"/>
</dbReference>
<gene>
    <name evidence="9" type="ORF">MY490_19040</name>
</gene>
<keyword evidence="4" id="KW-0309">Germination</keyword>
<evidence type="ECO:0000256" key="4">
    <source>
        <dbReference type="ARBA" id="ARBA00022544"/>
    </source>
</evidence>
<name>A0ABY4JJ25_9BACI</name>
<sequence length="370" mass="43091">MIIKQNETISSFQLFFYMVIVQLNVATLTLPMYLYKESGHDGWISLLFSCLYSVCTIFLYSFLLKRFPNLTIYEICTFFFGKWIGGILKICYILYFIFIAYLINQSYLFIFSKWVFPNSPAWSILLLLLIIGIYLGKENIRTMTRFFQLSFWTFLIIFIFSIEAFQQVDWKLLLPVAQVNFAHILKGSYTSYYFLHGVECLLVVYPFVKGPHRKKIKSSIFSILIITLINLFTVVLCFIFFSKKELQLIPEPTIYIFKTLTFFKELERLDLLFLSVWFVIIASSYVTYLNLANIGLSHLIKRNSISTFSTITICIIVFLIGNLVPSSNGLFDKLIKTLSISSFIFILLIPTLILCISLLFKIKSKEVKLS</sequence>
<dbReference type="RefSeq" id="WP_248267084.1">
    <property type="nucleotide sequence ID" value="NZ_CP096034.1"/>
</dbReference>
<feature type="transmembrane region" description="Helical" evidence="8">
    <location>
        <begin position="42"/>
        <end position="63"/>
    </location>
</feature>
<evidence type="ECO:0000256" key="8">
    <source>
        <dbReference type="SAM" id="Phobius"/>
    </source>
</evidence>
<evidence type="ECO:0000256" key="2">
    <source>
        <dbReference type="ARBA" id="ARBA00007998"/>
    </source>
</evidence>
<feature type="transmembrane region" description="Helical" evidence="8">
    <location>
        <begin position="220"/>
        <end position="241"/>
    </location>
</feature>
<feature type="transmembrane region" description="Helical" evidence="8">
    <location>
        <begin position="271"/>
        <end position="291"/>
    </location>
</feature>
<dbReference type="Gene3D" id="1.20.1740.10">
    <property type="entry name" value="Amino acid/polyamine transporter I"/>
    <property type="match status" value="1"/>
</dbReference>
<evidence type="ECO:0000256" key="7">
    <source>
        <dbReference type="ARBA" id="ARBA00023136"/>
    </source>
</evidence>
<proteinExistence type="inferred from homology"/>
<dbReference type="InterPro" id="IPR004761">
    <property type="entry name" value="Spore_GerAB"/>
</dbReference>
<comment type="subcellular location">
    <subcellularLocation>
        <location evidence="1">Membrane</location>
        <topology evidence="1">Multi-pass membrane protein</topology>
    </subcellularLocation>
</comment>
<organism evidence="9 10">
    <name type="scientific">Gottfriedia acidiceleris</name>
    <dbReference type="NCBI Taxonomy" id="371036"/>
    <lineage>
        <taxon>Bacteria</taxon>
        <taxon>Bacillati</taxon>
        <taxon>Bacillota</taxon>
        <taxon>Bacilli</taxon>
        <taxon>Bacillales</taxon>
        <taxon>Bacillaceae</taxon>
        <taxon>Gottfriedia</taxon>
    </lineage>
</organism>
<evidence type="ECO:0000256" key="6">
    <source>
        <dbReference type="ARBA" id="ARBA00022989"/>
    </source>
</evidence>
<dbReference type="PANTHER" id="PTHR34975:SF2">
    <property type="entry name" value="SPORE GERMINATION PROTEIN A2"/>
    <property type="match status" value="1"/>
</dbReference>
<feature type="transmembrane region" description="Helical" evidence="8">
    <location>
        <begin position="83"/>
        <end position="103"/>
    </location>
</feature>
<keyword evidence="6 8" id="KW-1133">Transmembrane helix</keyword>
<feature type="transmembrane region" description="Helical" evidence="8">
    <location>
        <begin position="303"/>
        <end position="320"/>
    </location>
</feature>
<keyword evidence="7 8" id="KW-0472">Membrane</keyword>
<keyword evidence="3" id="KW-0813">Transport</keyword>
<evidence type="ECO:0000313" key="10">
    <source>
        <dbReference type="Proteomes" id="UP000830639"/>
    </source>
</evidence>
<keyword evidence="10" id="KW-1185">Reference proteome</keyword>
<accession>A0ABY4JJ25</accession>
<feature type="transmembrane region" description="Helical" evidence="8">
    <location>
        <begin position="146"/>
        <end position="165"/>
    </location>
</feature>
<feature type="transmembrane region" description="Helical" evidence="8">
    <location>
        <begin position="190"/>
        <end position="208"/>
    </location>
</feature>
<evidence type="ECO:0000313" key="9">
    <source>
        <dbReference type="EMBL" id="UPM53847.1"/>
    </source>
</evidence>
<dbReference type="NCBIfam" id="TIGR00912">
    <property type="entry name" value="2A0309"/>
    <property type="match status" value="1"/>
</dbReference>